<keyword evidence="2" id="KW-1185">Reference proteome</keyword>
<dbReference type="EMBL" id="JACHBK010000001">
    <property type="protein sequence ID" value="MBB5533562.1"/>
    <property type="molecule type" value="Genomic_DNA"/>
</dbReference>
<reference evidence="1 2" key="1">
    <citation type="submission" date="2020-08" db="EMBL/GenBank/DDBJ databases">
        <title>Genomic Encyclopedia of Type Strains, Phase IV (KMG-V): Genome sequencing to study the core and pangenomes of soil and plant-associated prokaryotes.</title>
        <authorList>
            <person name="Whitman W."/>
        </authorList>
    </citation>
    <scope>NUCLEOTIDE SEQUENCE [LARGE SCALE GENOMIC DNA]</scope>
    <source>
        <strain evidence="1 2">SEMIA 4084</strain>
    </source>
</reference>
<sequence length="41" mass="4175">MAGTAALDDSAAFAEASLTARRVGLFAVSHWGSVIGAPSRR</sequence>
<gene>
    <name evidence="1" type="ORF">GGD55_000223</name>
</gene>
<name>A0A7W8U803_9HYPH</name>
<proteinExistence type="predicted"/>
<evidence type="ECO:0000313" key="1">
    <source>
        <dbReference type="EMBL" id="MBB5533562.1"/>
    </source>
</evidence>
<protein>
    <submittedName>
        <fullName evidence="1">Uncharacterized protein</fullName>
    </submittedName>
</protein>
<evidence type="ECO:0000313" key="2">
    <source>
        <dbReference type="Proteomes" id="UP000585507"/>
    </source>
</evidence>
<dbReference type="Proteomes" id="UP000585507">
    <property type="component" value="Unassembled WGS sequence"/>
</dbReference>
<accession>A0A7W8U803</accession>
<organism evidence="1 2">
    <name type="scientific">Rhizobium giardinii</name>
    <dbReference type="NCBI Taxonomy" id="56731"/>
    <lineage>
        <taxon>Bacteria</taxon>
        <taxon>Pseudomonadati</taxon>
        <taxon>Pseudomonadota</taxon>
        <taxon>Alphaproteobacteria</taxon>
        <taxon>Hyphomicrobiales</taxon>
        <taxon>Rhizobiaceae</taxon>
        <taxon>Rhizobium/Agrobacterium group</taxon>
        <taxon>Rhizobium</taxon>
    </lineage>
</organism>
<dbReference type="AlphaFoldDB" id="A0A7W8U803"/>
<comment type="caution">
    <text evidence="1">The sequence shown here is derived from an EMBL/GenBank/DDBJ whole genome shotgun (WGS) entry which is preliminary data.</text>
</comment>